<keyword evidence="5" id="KW-1185">Reference proteome</keyword>
<evidence type="ECO:0000256" key="1">
    <source>
        <dbReference type="ARBA" id="ARBA00022679"/>
    </source>
</evidence>
<dbReference type="RefSeq" id="WP_187762308.1">
    <property type="nucleotide sequence ID" value="NZ_CP061038.1"/>
</dbReference>
<accession>A0A7H0LJZ7</accession>
<dbReference type="EMBL" id="CP061038">
    <property type="protein sequence ID" value="QNQ10000.1"/>
    <property type="molecule type" value="Genomic_DNA"/>
</dbReference>
<dbReference type="Proteomes" id="UP000516148">
    <property type="component" value="Chromosome"/>
</dbReference>
<dbReference type="InterPro" id="IPR000182">
    <property type="entry name" value="GNAT_dom"/>
</dbReference>
<evidence type="ECO:0000313" key="5">
    <source>
        <dbReference type="Proteomes" id="UP000516148"/>
    </source>
</evidence>
<reference evidence="4 5" key="1">
    <citation type="submission" date="2020-09" db="EMBL/GenBank/DDBJ databases">
        <title>Sphingomonas sp., a new species isolated from pork steak.</title>
        <authorList>
            <person name="Heidler von Heilborn D."/>
        </authorList>
    </citation>
    <scope>NUCLEOTIDE SEQUENCE [LARGE SCALE GENOMIC DNA]</scope>
    <source>
        <strain evidence="5">S8-3T</strain>
    </source>
</reference>
<evidence type="ECO:0000256" key="2">
    <source>
        <dbReference type="ARBA" id="ARBA00023315"/>
    </source>
</evidence>
<dbReference type="CDD" id="cd04301">
    <property type="entry name" value="NAT_SF"/>
    <property type="match status" value="1"/>
</dbReference>
<sequence length="228" mass="24415">MTTTLHPLDRPVWHSLTSRQAHLALGDARALRFVPEVNLFGAAADDAPENLAALGALLPAAGTLGLVEAREVALPIGVVVRSRAIINQMVLAELHAQGDPVEFVALTDADAPEMLALATLTAPGPFFTQTNRLGDFIGVKRDGRLVAMAGERMKPLGFTEVSAVCTHPDHRGHGYARALMQVVIERILARGDAAFLHVYPSNAGAIGLYEALGFRLRHAMTYTVLERG</sequence>
<keyword evidence="1 4" id="KW-0808">Transferase</keyword>
<dbReference type="PROSITE" id="PS51186">
    <property type="entry name" value="GNAT"/>
    <property type="match status" value="1"/>
</dbReference>
<organism evidence="4 5">
    <name type="scientific">Sphingomonas alpina</name>
    <dbReference type="NCBI Taxonomy" id="653931"/>
    <lineage>
        <taxon>Bacteria</taxon>
        <taxon>Pseudomonadati</taxon>
        <taxon>Pseudomonadota</taxon>
        <taxon>Alphaproteobacteria</taxon>
        <taxon>Sphingomonadales</taxon>
        <taxon>Sphingomonadaceae</taxon>
        <taxon>Sphingomonas</taxon>
    </lineage>
</organism>
<protein>
    <submittedName>
        <fullName evidence="4">GNAT family N-acetyltransferase</fullName>
    </submittedName>
</protein>
<dbReference type="Gene3D" id="3.40.630.30">
    <property type="match status" value="1"/>
</dbReference>
<dbReference type="InterPro" id="IPR013653">
    <property type="entry name" value="GCN5-like_dom"/>
</dbReference>
<dbReference type="AlphaFoldDB" id="A0A7H0LJZ7"/>
<dbReference type="InterPro" id="IPR016181">
    <property type="entry name" value="Acyl_CoA_acyltransferase"/>
</dbReference>
<dbReference type="PANTHER" id="PTHR43420">
    <property type="entry name" value="ACETYLTRANSFERASE"/>
    <property type="match status" value="1"/>
</dbReference>
<feature type="domain" description="N-acetyltransferase" evidence="3">
    <location>
        <begin position="101"/>
        <end position="228"/>
    </location>
</feature>
<dbReference type="GO" id="GO:0016747">
    <property type="term" value="F:acyltransferase activity, transferring groups other than amino-acyl groups"/>
    <property type="evidence" value="ECO:0007669"/>
    <property type="project" value="InterPro"/>
</dbReference>
<dbReference type="SUPFAM" id="SSF55729">
    <property type="entry name" value="Acyl-CoA N-acyltransferases (Nat)"/>
    <property type="match status" value="1"/>
</dbReference>
<dbReference type="PANTHER" id="PTHR43420:SF3">
    <property type="entry name" value="N-ACETYLTRANSFERASE DOMAIN-CONTAINING PROTEIN"/>
    <property type="match status" value="1"/>
</dbReference>
<proteinExistence type="predicted"/>
<evidence type="ECO:0000259" key="3">
    <source>
        <dbReference type="PROSITE" id="PS51186"/>
    </source>
</evidence>
<dbReference type="KEGG" id="spap:H3Z74_01745"/>
<gene>
    <name evidence="4" type="ORF">H3Z74_01745</name>
</gene>
<keyword evidence="2" id="KW-0012">Acyltransferase</keyword>
<name>A0A7H0LJZ7_9SPHN</name>
<evidence type="ECO:0000313" key="4">
    <source>
        <dbReference type="EMBL" id="QNQ10000.1"/>
    </source>
</evidence>
<dbReference type="Pfam" id="PF08445">
    <property type="entry name" value="FR47"/>
    <property type="match status" value="1"/>
</dbReference>
<dbReference type="InterPro" id="IPR050680">
    <property type="entry name" value="YpeA/RimI_acetyltransf"/>
</dbReference>